<dbReference type="OrthoDB" id="4851849at2759"/>
<dbReference type="AlphaFoldDB" id="A0A3N2PUG2"/>
<keyword evidence="2" id="KW-1185">Reference proteome</keyword>
<accession>A0A3N2PUG2</accession>
<proteinExistence type="predicted"/>
<organism evidence="1 2">
    <name type="scientific">Sodiomyces alkalinus (strain CBS 110278 / VKM F-3762 / F11)</name>
    <name type="common">Alkaliphilic filamentous fungus</name>
    <dbReference type="NCBI Taxonomy" id="1314773"/>
    <lineage>
        <taxon>Eukaryota</taxon>
        <taxon>Fungi</taxon>
        <taxon>Dikarya</taxon>
        <taxon>Ascomycota</taxon>
        <taxon>Pezizomycotina</taxon>
        <taxon>Sordariomycetes</taxon>
        <taxon>Hypocreomycetidae</taxon>
        <taxon>Glomerellales</taxon>
        <taxon>Plectosphaerellaceae</taxon>
        <taxon>Sodiomyces</taxon>
    </lineage>
</organism>
<evidence type="ECO:0000313" key="2">
    <source>
        <dbReference type="Proteomes" id="UP000272025"/>
    </source>
</evidence>
<dbReference type="Proteomes" id="UP000272025">
    <property type="component" value="Unassembled WGS sequence"/>
</dbReference>
<evidence type="ECO:0000313" key="1">
    <source>
        <dbReference type="EMBL" id="ROT38122.1"/>
    </source>
</evidence>
<name>A0A3N2PUG2_SODAK</name>
<reference evidence="1 2" key="1">
    <citation type="journal article" date="2018" name="Mol. Ecol.">
        <title>The obligate alkalophilic soda-lake fungus Sodiomyces alkalinus has shifted to a protein diet.</title>
        <authorList>
            <person name="Grum-Grzhimaylo A.A."/>
            <person name="Falkoski D.L."/>
            <person name="van den Heuvel J."/>
            <person name="Valero-Jimenez C.A."/>
            <person name="Min B."/>
            <person name="Choi I.G."/>
            <person name="Lipzen A."/>
            <person name="Daum C.G."/>
            <person name="Aanen D.K."/>
            <person name="Tsang A."/>
            <person name="Henrissat B."/>
            <person name="Bilanenko E.N."/>
            <person name="de Vries R.P."/>
            <person name="van Kan J.A.L."/>
            <person name="Grigoriev I.V."/>
            <person name="Debets A.J.M."/>
        </authorList>
    </citation>
    <scope>NUCLEOTIDE SEQUENCE [LARGE SCALE GENOMIC DNA]</scope>
    <source>
        <strain evidence="1 2">F11</strain>
    </source>
</reference>
<gene>
    <name evidence="1" type="ORF">SODALDRAFT_344896</name>
</gene>
<dbReference type="RefSeq" id="XP_028465928.1">
    <property type="nucleotide sequence ID" value="XM_028613183.1"/>
</dbReference>
<dbReference type="InterPro" id="IPR027796">
    <property type="entry name" value="OTT_1508_deam-like"/>
</dbReference>
<dbReference type="GeneID" id="39581661"/>
<protein>
    <submittedName>
        <fullName evidence="1">Uncharacterized protein</fullName>
    </submittedName>
</protein>
<dbReference type="EMBL" id="ML119056">
    <property type="protein sequence ID" value="ROT38122.1"/>
    <property type="molecule type" value="Genomic_DNA"/>
</dbReference>
<dbReference type="Pfam" id="PF14441">
    <property type="entry name" value="OTT_1508_deam"/>
    <property type="match status" value="1"/>
</dbReference>
<sequence length="459" mass="51651">MSPCQQHALPTRTASPESSIWIDPTETAFRKRVVELEKLTNAVPLDSQIFDLTEWSANHPPSPQHNFRLSPSEEQRLADDISYLAAVGEGAQSVAAATVQEPSSITIASVDAIDSASQSFLRSLLDVLSDLTRTTRDEVVDLLVQQVAQHHRQRLLNRLRSSRWTKPAYLSRTHKKPLHADFSNLIHRAEFLYARNERRQRSDIEASLSSLASVLRSFEDPPPPDEEPGREDGRRCALIRACYDFCIRPSTADYLRRLRSVRPTVQVQACFKTLQQTEKIAAYYRIPLTLADLALARSFLFKNAELVFLPPYRAGPVEVAYQPWAASTHVHAEVNLAVHQDMTRALVDCAAWLAPRCVGASKYLCYLCYLFLRRHGAYFPSKTHGACYDQWTIPDLAGYPDDLRHRYRGVVKGIMQDVSDAAGKATRRIEPMTSRENLIAGSLDACLTTPPYSIVDGQF</sequence>